<dbReference type="InterPro" id="IPR029787">
    <property type="entry name" value="Nucleotide_cyclase"/>
</dbReference>
<evidence type="ECO:0000256" key="1">
    <source>
        <dbReference type="SAM" id="Phobius"/>
    </source>
</evidence>
<feature type="transmembrane region" description="Helical" evidence="1">
    <location>
        <begin position="76"/>
        <end position="95"/>
    </location>
</feature>
<feature type="transmembrane region" description="Helical" evidence="1">
    <location>
        <begin position="100"/>
        <end position="116"/>
    </location>
</feature>
<feature type="domain" description="GGDEF" evidence="2">
    <location>
        <begin position="244"/>
        <end position="381"/>
    </location>
</feature>
<sequence>METRLVVLSFVTSILTNIIVCLGTLAMFNWVSSSAQSKFVIRYRVPVQIVLGSIYLFYLCFLSWSTTLLDTHAFGMHWTYLNMIIVGMYMLALIIRSKKITALYVVLGILYYLVGVRTVKPIGIIALALGMLIIGVIHRYAPILFGHRIVVYGGLLLFAVCMIVMVDSMATYQLDVWFWVRQWVALLILAVVSVEYNYSLTRQRQHEKAIEYEAHHDGLTGLRNFTSFTEDLEEIHDNYLATEEAYTLLEFDTDHFKRINDRFGHPAGNTVLRAVSGATHDFAARLEYNAHAYRVGGEEFAMILHHKLSAADEAILSHDLRGRIRDLRFNGVMEPVRLTISVGVAPVTADDTNYLSIYTAADAYLYRVKQNGRNGAAVRGQIIH</sequence>
<keyword evidence="1" id="KW-0472">Membrane</keyword>
<evidence type="ECO:0000259" key="2">
    <source>
        <dbReference type="PROSITE" id="PS50887"/>
    </source>
</evidence>
<dbReference type="Pfam" id="PF00990">
    <property type="entry name" value="GGDEF"/>
    <property type="match status" value="1"/>
</dbReference>
<dbReference type="Gene3D" id="3.30.70.270">
    <property type="match status" value="1"/>
</dbReference>
<dbReference type="Proteomes" id="UP001220377">
    <property type="component" value="Chromosome"/>
</dbReference>
<dbReference type="PANTHER" id="PTHR45138">
    <property type="entry name" value="REGULATORY COMPONENTS OF SENSORY TRANSDUCTION SYSTEM"/>
    <property type="match status" value="1"/>
</dbReference>
<dbReference type="EMBL" id="CP117884">
    <property type="protein sequence ID" value="WDF82801.1"/>
    <property type="molecule type" value="Genomic_DNA"/>
</dbReference>
<dbReference type="InterPro" id="IPR050469">
    <property type="entry name" value="Diguanylate_Cyclase"/>
</dbReference>
<dbReference type="PANTHER" id="PTHR45138:SF24">
    <property type="entry name" value="DIGUANYLATE CYCLASE DGCC-RELATED"/>
    <property type="match status" value="1"/>
</dbReference>
<feature type="transmembrane region" description="Helical" evidence="1">
    <location>
        <begin position="122"/>
        <end position="142"/>
    </location>
</feature>
<evidence type="ECO:0000313" key="3">
    <source>
        <dbReference type="EMBL" id="WDF82801.1"/>
    </source>
</evidence>
<dbReference type="InterPro" id="IPR043128">
    <property type="entry name" value="Rev_trsase/Diguanyl_cyclase"/>
</dbReference>
<dbReference type="InterPro" id="IPR000160">
    <property type="entry name" value="GGDEF_dom"/>
</dbReference>
<keyword evidence="1" id="KW-1133">Transmembrane helix</keyword>
<dbReference type="SUPFAM" id="SSF55073">
    <property type="entry name" value="Nucleotide cyclase"/>
    <property type="match status" value="1"/>
</dbReference>
<keyword evidence="1" id="KW-0812">Transmembrane</keyword>
<dbReference type="SMART" id="SM00267">
    <property type="entry name" value="GGDEF"/>
    <property type="match status" value="1"/>
</dbReference>
<feature type="transmembrane region" description="Helical" evidence="1">
    <location>
        <begin position="176"/>
        <end position="198"/>
    </location>
</feature>
<proteinExistence type="predicted"/>
<feature type="transmembrane region" description="Helical" evidence="1">
    <location>
        <begin position="43"/>
        <end position="64"/>
    </location>
</feature>
<dbReference type="RefSeq" id="WP_274260512.1">
    <property type="nucleotide sequence ID" value="NZ_CP117884.1"/>
</dbReference>
<dbReference type="NCBIfam" id="TIGR00254">
    <property type="entry name" value="GGDEF"/>
    <property type="match status" value="1"/>
</dbReference>
<protein>
    <submittedName>
        <fullName evidence="3">GGDEF domain-containing protein</fullName>
    </submittedName>
</protein>
<evidence type="ECO:0000313" key="4">
    <source>
        <dbReference type="Proteomes" id="UP001220377"/>
    </source>
</evidence>
<dbReference type="CDD" id="cd01949">
    <property type="entry name" value="GGDEF"/>
    <property type="match status" value="1"/>
</dbReference>
<gene>
    <name evidence="3" type="ORF">PQ472_00745</name>
</gene>
<feature type="transmembrane region" description="Helical" evidence="1">
    <location>
        <begin position="6"/>
        <end position="31"/>
    </location>
</feature>
<keyword evidence="4" id="KW-1185">Reference proteome</keyword>
<dbReference type="PROSITE" id="PS50887">
    <property type="entry name" value="GGDEF"/>
    <property type="match status" value="1"/>
</dbReference>
<reference evidence="3 4" key="1">
    <citation type="submission" date="2023-02" db="EMBL/GenBank/DDBJ databases">
        <title>Genome sequence of Lacticaseibacillus sp. KACC 23028.</title>
        <authorList>
            <person name="Kim S."/>
            <person name="Heo J."/>
            <person name="Kwon S.-W."/>
        </authorList>
    </citation>
    <scope>NUCLEOTIDE SEQUENCE [LARGE SCALE GENOMIC DNA]</scope>
    <source>
        <strain evidence="3 4">KACC 23028</strain>
    </source>
</reference>
<organism evidence="3 4">
    <name type="scientific">Lacticaseibacillus pabuli</name>
    <dbReference type="NCBI Taxonomy" id="3025672"/>
    <lineage>
        <taxon>Bacteria</taxon>
        <taxon>Bacillati</taxon>
        <taxon>Bacillota</taxon>
        <taxon>Bacilli</taxon>
        <taxon>Lactobacillales</taxon>
        <taxon>Lactobacillaceae</taxon>
        <taxon>Lacticaseibacillus</taxon>
    </lineage>
</organism>
<name>A0ABY7WRR0_9LACO</name>
<feature type="transmembrane region" description="Helical" evidence="1">
    <location>
        <begin position="149"/>
        <end position="170"/>
    </location>
</feature>
<accession>A0ABY7WRR0</accession>